<evidence type="ECO:0000259" key="3">
    <source>
        <dbReference type="Pfam" id="PF25497"/>
    </source>
</evidence>
<evidence type="ECO:0000259" key="2">
    <source>
        <dbReference type="Pfam" id="PF16095"/>
    </source>
</evidence>
<dbReference type="AlphaFoldDB" id="A0A150GMV4"/>
<dbReference type="InterPro" id="IPR036388">
    <property type="entry name" value="WH-like_DNA-bd_sf"/>
</dbReference>
<dbReference type="InterPro" id="IPR027417">
    <property type="entry name" value="P-loop_NTPase"/>
</dbReference>
<proteinExistence type="predicted"/>
<dbReference type="EMBL" id="LSYV01000014">
    <property type="protein sequence ID" value="KXZ51173.1"/>
    <property type="molecule type" value="Genomic_DNA"/>
</dbReference>
<accession>A0A150GMV4</accession>
<dbReference type="InterPro" id="IPR032171">
    <property type="entry name" value="COR-A"/>
</dbReference>
<dbReference type="Proteomes" id="UP000075714">
    <property type="component" value="Unassembled WGS sequence"/>
</dbReference>
<protein>
    <submittedName>
        <fullName evidence="4">Uncharacterized protein</fullName>
    </submittedName>
</protein>
<name>A0A150GMV4_GONPE</name>
<evidence type="ECO:0000313" key="4">
    <source>
        <dbReference type="EMBL" id="KXZ51173.1"/>
    </source>
</evidence>
<keyword evidence="5" id="KW-1185">Reference proteome</keyword>
<dbReference type="Gene3D" id="3.40.50.300">
    <property type="entry name" value="P-loop containing nucleotide triphosphate hydrolases"/>
    <property type="match status" value="1"/>
</dbReference>
<feature type="domain" description="C-terminal of Roc COR-B" evidence="3">
    <location>
        <begin position="296"/>
        <end position="422"/>
    </location>
</feature>
<dbReference type="STRING" id="33097.A0A150GMV4"/>
<dbReference type="OrthoDB" id="10252328at2759"/>
<gene>
    <name evidence="4" type="ORF">GPECTOR_13g660</name>
</gene>
<dbReference type="Gene3D" id="1.10.10.10">
    <property type="entry name" value="Winged helix-like DNA-binding domain superfamily/Winged helix DNA-binding domain"/>
    <property type="match status" value="1"/>
</dbReference>
<dbReference type="InterPro" id="IPR057263">
    <property type="entry name" value="COR-B"/>
</dbReference>
<comment type="caution">
    <text evidence="4">The sequence shown here is derived from an EMBL/GenBank/DDBJ whole genome shotgun (WGS) entry which is preliminary data.</text>
</comment>
<keyword evidence="1" id="KW-0677">Repeat</keyword>
<evidence type="ECO:0000313" key="5">
    <source>
        <dbReference type="Proteomes" id="UP000075714"/>
    </source>
</evidence>
<sequence>MATRAVYLVLYRSLDDSRLDHLADYMNRIQALAPGAPMVLVGTHAGESMAERGGSIFRPRRPPASLASAFPSLYREPLFVSSKTGSGIEQLKEVVLQLALKLDGVGDLLPESFVKLRRAVQAEQERFPPGTEPVVALSQFQQLAARVGVTDPSLLQAFTLLLTDFGDVLHFEHVPGLEDAMVLRPQWLADVMSNVITVNGAKLRVMMKPEDDPAGCNDLGRVAKSGLLQLLAEASPKHAEGLLALLENFSMMHSIDKNTALVPPLLPDMSAARSMQIIFEAAAQSTNVLGWRCWAADYEYSYVPDALLCRLLCRVFALPDLEVLEAWRFGAVMRRNGHLVMIAEIRGVDRKRVRVWVFGPKPENLGCLVSTKLRDLLAEAFPGVKLEDISYGCPHCILSHQKQQPGVFKAKVLQKKAAKREEVKRHV</sequence>
<feature type="domain" description="COR" evidence="2">
    <location>
        <begin position="110"/>
        <end position="266"/>
    </location>
</feature>
<evidence type="ECO:0000256" key="1">
    <source>
        <dbReference type="ARBA" id="ARBA00022737"/>
    </source>
</evidence>
<reference evidence="5" key="1">
    <citation type="journal article" date="2016" name="Nat. Commun.">
        <title>The Gonium pectorale genome demonstrates co-option of cell cycle regulation during the evolution of multicellularity.</title>
        <authorList>
            <person name="Hanschen E.R."/>
            <person name="Marriage T.N."/>
            <person name="Ferris P.J."/>
            <person name="Hamaji T."/>
            <person name="Toyoda A."/>
            <person name="Fujiyama A."/>
            <person name="Neme R."/>
            <person name="Noguchi H."/>
            <person name="Minakuchi Y."/>
            <person name="Suzuki M."/>
            <person name="Kawai-Toyooka H."/>
            <person name="Smith D.R."/>
            <person name="Sparks H."/>
            <person name="Anderson J."/>
            <person name="Bakaric R."/>
            <person name="Luria V."/>
            <person name="Karger A."/>
            <person name="Kirschner M.W."/>
            <person name="Durand P.M."/>
            <person name="Michod R.E."/>
            <person name="Nozaki H."/>
            <person name="Olson B.J."/>
        </authorList>
    </citation>
    <scope>NUCLEOTIDE SEQUENCE [LARGE SCALE GENOMIC DNA]</scope>
    <source>
        <strain evidence="5">NIES-2863</strain>
    </source>
</reference>
<dbReference type="Pfam" id="PF25497">
    <property type="entry name" value="COR-B"/>
    <property type="match status" value="1"/>
</dbReference>
<organism evidence="4 5">
    <name type="scientific">Gonium pectorale</name>
    <name type="common">Green alga</name>
    <dbReference type="NCBI Taxonomy" id="33097"/>
    <lineage>
        <taxon>Eukaryota</taxon>
        <taxon>Viridiplantae</taxon>
        <taxon>Chlorophyta</taxon>
        <taxon>core chlorophytes</taxon>
        <taxon>Chlorophyceae</taxon>
        <taxon>CS clade</taxon>
        <taxon>Chlamydomonadales</taxon>
        <taxon>Volvocaceae</taxon>
        <taxon>Gonium</taxon>
    </lineage>
</organism>
<dbReference type="Pfam" id="PF16095">
    <property type="entry name" value="COR-A"/>
    <property type="match status" value="1"/>
</dbReference>